<protein>
    <submittedName>
        <fullName evidence="2">Uncharacterized protein</fullName>
    </submittedName>
</protein>
<keyword evidence="3" id="KW-1185">Reference proteome</keyword>
<accession>A0A5J5F5I2</accession>
<sequence length="192" mass="20727">MAAFIRRLIQGRAPDADAAVATLAADGETSQPTVPSIPASGQSDDVKKRKRKPKCKRAGIYLPLSLYRAVPDNQPIVPSPPTITASGELDNAKKRKPKPKRKLPIENDDPRKVPKLKSETSECDRVCLPGHELATDNRLAATPEPESVSAVRGNTRSIHLDVPNYQGMDIAWNLSPNGTVSGFTFSFDGSTS</sequence>
<name>A0A5J5F5I2_9PEZI</name>
<proteinExistence type="predicted"/>
<evidence type="ECO:0000313" key="3">
    <source>
        <dbReference type="Proteomes" id="UP000326924"/>
    </source>
</evidence>
<dbReference type="AlphaFoldDB" id="A0A5J5F5I2"/>
<reference evidence="2 3" key="1">
    <citation type="submission" date="2019-09" db="EMBL/GenBank/DDBJ databases">
        <title>Draft genome of the ectomycorrhizal ascomycete Sphaerosporella brunnea.</title>
        <authorList>
            <consortium name="DOE Joint Genome Institute"/>
            <person name="Benucci G.M."/>
            <person name="Marozzi G."/>
            <person name="Antonielli L."/>
            <person name="Sanchez S."/>
            <person name="Marco P."/>
            <person name="Wang X."/>
            <person name="Falini L.B."/>
            <person name="Barry K."/>
            <person name="Haridas S."/>
            <person name="Lipzen A."/>
            <person name="Labutti K."/>
            <person name="Grigoriev I.V."/>
            <person name="Murat C."/>
            <person name="Martin F."/>
            <person name="Albertini E."/>
            <person name="Donnini D."/>
            <person name="Bonito G."/>
        </authorList>
    </citation>
    <scope>NUCLEOTIDE SEQUENCE [LARGE SCALE GENOMIC DNA]</scope>
    <source>
        <strain evidence="2 3">Sb_GMNB300</strain>
    </source>
</reference>
<feature type="compositionally biased region" description="Basic residues" evidence="1">
    <location>
        <begin position="93"/>
        <end position="102"/>
    </location>
</feature>
<organism evidence="2 3">
    <name type="scientific">Sphaerosporella brunnea</name>
    <dbReference type="NCBI Taxonomy" id="1250544"/>
    <lineage>
        <taxon>Eukaryota</taxon>
        <taxon>Fungi</taxon>
        <taxon>Dikarya</taxon>
        <taxon>Ascomycota</taxon>
        <taxon>Pezizomycotina</taxon>
        <taxon>Pezizomycetes</taxon>
        <taxon>Pezizales</taxon>
        <taxon>Pyronemataceae</taxon>
        <taxon>Sphaerosporella</taxon>
    </lineage>
</organism>
<feature type="region of interest" description="Disordered" evidence="1">
    <location>
        <begin position="25"/>
        <end position="54"/>
    </location>
</feature>
<dbReference type="InParanoid" id="A0A5J5F5I2"/>
<dbReference type="Proteomes" id="UP000326924">
    <property type="component" value="Unassembled WGS sequence"/>
</dbReference>
<evidence type="ECO:0000256" key="1">
    <source>
        <dbReference type="SAM" id="MobiDB-lite"/>
    </source>
</evidence>
<feature type="region of interest" description="Disordered" evidence="1">
    <location>
        <begin position="73"/>
        <end position="118"/>
    </location>
</feature>
<gene>
    <name evidence="2" type="ORF">FN846DRAFT_903981</name>
</gene>
<evidence type="ECO:0000313" key="2">
    <source>
        <dbReference type="EMBL" id="KAA8911915.1"/>
    </source>
</evidence>
<comment type="caution">
    <text evidence="2">The sequence shown here is derived from an EMBL/GenBank/DDBJ whole genome shotgun (WGS) entry which is preliminary data.</text>
</comment>
<feature type="compositionally biased region" description="Polar residues" evidence="1">
    <location>
        <begin position="28"/>
        <end position="43"/>
    </location>
</feature>
<dbReference type="EMBL" id="VXIS01000030">
    <property type="protein sequence ID" value="KAA8911915.1"/>
    <property type="molecule type" value="Genomic_DNA"/>
</dbReference>
<feature type="compositionally biased region" description="Basic and acidic residues" evidence="1">
    <location>
        <begin position="103"/>
        <end position="118"/>
    </location>
</feature>